<dbReference type="EMBL" id="CP039138">
    <property type="protein sequence ID" value="QCP92632.1"/>
    <property type="molecule type" value="Genomic_DNA"/>
</dbReference>
<dbReference type="Proteomes" id="UP000298722">
    <property type="component" value="Chromosome"/>
</dbReference>
<protein>
    <submittedName>
        <fullName evidence="1">Uncharacterized protein</fullName>
    </submittedName>
</protein>
<accession>A0A4P8JZX4</accession>
<gene>
    <name evidence="1" type="ORF">E6P14_17855</name>
</gene>
<proteinExistence type="predicted"/>
<name>A0A4P8JZX4_HALMA</name>
<evidence type="ECO:0000313" key="1">
    <source>
        <dbReference type="EMBL" id="QCP92632.1"/>
    </source>
</evidence>
<organism evidence="1 2">
    <name type="scientific">Haloarcula marismortui (strain ATCC 43049 / DSM 3752 / JCM 8966 / VKM B-1809)</name>
    <name type="common">Halobacterium marismortui</name>
    <dbReference type="NCBI Taxonomy" id="272569"/>
    <lineage>
        <taxon>Archaea</taxon>
        <taxon>Methanobacteriati</taxon>
        <taxon>Methanobacteriota</taxon>
        <taxon>Stenosarchaea group</taxon>
        <taxon>Halobacteria</taxon>
        <taxon>Halobacteriales</taxon>
        <taxon>Haloarculaceae</taxon>
        <taxon>Haloarcula</taxon>
    </lineage>
</organism>
<reference evidence="1 2" key="1">
    <citation type="submission" date="2019-04" db="EMBL/GenBank/DDBJ databases">
        <title>Methylomes of two halophilic Archaea, Haloarcula marismortui and Haloferax mediterranei.</title>
        <authorList>
            <person name="DasSarma S."/>
            <person name="DasSarma P."/>
            <person name="DasSarma S."/>
            <person name="Fomenkov A."/>
            <person name="Vincze T."/>
            <person name="Anton B.P."/>
            <person name="Roberts R.J."/>
        </authorList>
    </citation>
    <scope>NUCLEOTIDE SEQUENCE [LARGE SCALE GENOMIC DNA]</scope>
    <source>
        <strain evidence="1 2">ATCC 43049</strain>
    </source>
</reference>
<dbReference type="AlphaFoldDB" id="A0A4P8JZX4"/>
<evidence type="ECO:0000313" key="2">
    <source>
        <dbReference type="Proteomes" id="UP000298722"/>
    </source>
</evidence>
<sequence>MACRPTLIRLSRIILFDMTPNGDQNSRSFNKRGTVTECDLCGEQRQCIDGDGMVACSACQSDLLPSGWGL</sequence>